<dbReference type="RefSeq" id="WP_235891461.1">
    <property type="nucleotide sequence ID" value="NZ_FXTO01000013.1"/>
</dbReference>
<accession>A0A521E0U1</accession>
<evidence type="ECO:0000313" key="2">
    <source>
        <dbReference type="EMBL" id="SMO76941.1"/>
    </source>
</evidence>
<dbReference type="InterPro" id="IPR018391">
    <property type="entry name" value="PQQ_b-propeller_rpt"/>
</dbReference>
<dbReference type="AlphaFoldDB" id="A0A521E0U1"/>
<feature type="domain" description="Pyrrolo-quinoline quinone repeat" evidence="1">
    <location>
        <begin position="378"/>
        <end position="439"/>
    </location>
</feature>
<evidence type="ECO:0000259" key="1">
    <source>
        <dbReference type="Pfam" id="PF13360"/>
    </source>
</evidence>
<dbReference type="InterPro" id="IPR015943">
    <property type="entry name" value="WD40/YVTN_repeat-like_dom_sf"/>
</dbReference>
<dbReference type="Proteomes" id="UP000316030">
    <property type="component" value="Unassembled WGS sequence"/>
</dbReference>
<dbReference type="PROSITE" id="PS51257">
    <property type="entry name" value="PROKAR_LIPOPROTEIN"/>
    <property type="match status" value="1"/>
</dbReference>
<dbReference type="InterPro" id="IPR011047">
    <property type="entry name" value="Quinoprotein_ADH-like_sf"/>
</dbReference>
<proteinExistence type="predicted"/>
<organism evidence="2 3">
    <name type="scientific">Thalassovita litoralis</name>
    <dbReference type="NCBI Taxonomy" id="1010611"/>
    <lineage>
        <taxon>Bacteria</taxon>
        <taxon>Pseudomonadati</taxon>
        <taxon>Pseudomonadota</taxon>
        <taxon>Alphaproteobacteria</taxon>
        <taxon>Rhodobacterales</taxon>
        <taxon>Roseobacteraceae</taxon>
        <taxon>Thalassovita</taxon>
    </lineage>
</organism>
<gene>
    <name evidence="2" type="ORF">SAMN06265173_11347</name>
</gene>
<protein>
    <submittedName>
        <fullName evidence="2">Outer membrane protein assembly factor BamB, contains PQQ-like beta-propeller repeat</fullName>
    </submittedName>
</protein>
<keyword evidence="3" id="KW-1185">Reference proteome</keyword>
<dbReference type="InterPro" id="IPR002372">
    <property type="entry name" value="PQQ_rpt_dom"/>
</dbReference>
<feature type="domain" description="Pyrrolo-quinoline quinone repeat" evidence="1">
    <location>
        <begin position="121"/>
        <end position="356"/>
    </location>
</feature>
<dbReference type="EMBL" id="FXTO01000013">
    <property type="protein sequence ID" value="SMO76941.1"/>
    <property type="molecule type" value="Genomic_DNA"/>
</dbReference>
<dbReference type="PANTHER" id="PTHR34512:SF30">
    <property type="entry name" value="OUTER MEMBRANE PROTEIN ASSEMBLY FACTOR BAMB"/>
    <property type="match status" value="1"/>
</dbReference>
<dbReference type="Gene3D" id="2.130.10.10">
    <property type="entry name" value="YVTN repeat-like/Quinoprotein amine dehydrogenase"/>
    <property type="match status" value="1"/>
</dbReference>
<sequence>MKASSLVLGVAGLAMLAACSEREEVLIGKREEIYAVLEGGTPPADAISENRSVAIRLPAQRANSEWTHRIGTPAYRTSNAALGTAPTLVWSAPIGAGDSRRNRITADPIVADGRIYTLDANATVVATSGTGERLWSRDLTPPRDTPDEATGGGLAYGGGMVFVTSGFGSLTALDPVSGAVKWQQLLNASGSGAPTYYKGLVYVTSGDDTAWAIEADSGRIRWQMTSAPDTGNVLGAPSPALTDKYAIFGYGDGEVQAAFRKGGMRLWASQLAGQRRNRALGKISDITGDPVVDGGTVYVGSYAGRMVAMDLDSGERLWTAKDGALGPMWPAGGSVFAITDQNELVRLNAKDGSRIWGVKLPNYVKFTQKKATEVYANMGPVLAGGRIIVASNDGKMRFFDPKDGSLTQTVDVPDGATTAPVVAGRTLYVVSTKGQLYAFR</sequence>
<dbReference type="PANTHER" id="PTHR34512">
    <property type="entry name" value="CELL SURFACE PROTEIN"/>
    <property type="match status" value="1"/>
</dbReference>
<dbReference type="Pfam" id="PF13360">
    <property type="entry name" value="PQQ_2"/>
    <property type="match status" value="2"/>
</dbReference>
<dbReference type="SMART" id="SM00564">
    <property type="entry name" value="PQQ"/>
    <property type="match status" value="6"/>
</dbReference>
<name>A0A521E0U1_9RHOB</name>
<evidence type="ECO:0000313" key="3">
    <source>
        <dbReference type="Proteomes" id="UP000316030"/>
    </source>
</evidence>
<dbReference type="SUPFAM" id="SSF50998">
    <property type="entry name" value="Quinoprotein alcohol dehydrogenase-like"/>
    <property type="match status" value="1"/>
</dbReference>
<reference evidence="2 3" key="1">
    <citation type="submission" date="2017-05" db="EMBL/GenBank/DDBJ databases">
        <authorList>
            <person name="Varghese N."/>
            <person name="Submissions S."/>
        </authorList>
    </citation>
    <scope>NUCLEOTIDE SEQUENCE [LARGE SCALE GENOMIC DNA]</scope>
    <source>
        <strain evidence="2 3">DSM 29506</strain>
    </source>
</reference>